<dbReference type="PANTHER" id="PTHR43157:SF31">
    <property type="entry name" value="PHOSPHATIDYLINOSITOL-GLYCAN BIOSYNTHESIS CLASS F PROTEIN"/>
    <property type="match status" value="1"/>
</dbReference>
<dbReference type="PANTHER" id="PTHR43157">
    <property type="entry name" value="PHOSPHATIDYLINOSITOL-GLYCAN BIOSYNTHESIS CLASS F PROTEIN-RELATED"/>
    <property type="match status" value="1"/>
</dbReference>
<dbReference type="Gene3D" id="3.40.50.720">
    <property type="entry name" value="NAD(P)-binding Rossmann-like Domain"/>
    <property type="match status" value="1"/>
</dbReference>
<evidence type="ECO:0000313" key="4">
    <source>
        <dbReference type="Proteomes" id="UP001642540"/>
    </source>
</evidence>
<name>A0ABP1QGF0_9HEXA</name>
<dbReference type="Pfam" id="PF00106">
    <property type="entry name" value="adh_short"/>
    <property type="match status" value="1"/>
</dbReference>
<dbReference type="InterPro" id="IPR002347">
    <property type="entry name" value="SDR_fam"/>
</dbReference>
<keyword evidence="4" id="KW-1185">Reference proteome</keyword>
<dbReference type="PRINTS" id="PR00081">
    <property type="entry name" value="GDHRDH"/>
</dbReference>
<keyword evidence="2" id="KW-0812">Transmembrane</keyword>
<comment type="caution">
    <text evidence="3">The sequence shown here is derived from an EMBL/GenBank/DDBJ whole genome shotgun (WGS) entry which is preliminary data.</text>
</comment>
<sequence length="347" mass="39169">MSSISKAPPLIPPGFWYQKIYNFFLYDIFYTVIISVVAIWKEVTVRAPVLQVDTMEKRTGQVAVLTGGPRGLALGLIKTLVRLDYDIIMGVRNIEDSKKRLDEFAKSNSKLCFNKITFLEMDLKSLKSMRNFAADVLNKVSRIDLLLCNAAVMKTPYELTEDGFESQFQINYLSHFLLTHLLKDKIKATAALKKSPCQIIYTSSVVHSYGEVDFNELEKCSVYNSTKNYLPTKLCQVIGMLTFQNMMLEEEAQVNCYAVHPGLIPTELWYDAGGNFLGRFGHIFSGLLRSVQNGADTILWPAFSPEYQNRGGLYMESGLAINIVSKALDKEVQSKLYAKSKELTGIR</sequence>
<dbReference type="InterPro" id="IPR036291">
    <property type="entry name" value="NAD(P)-bd_dom_sf"/>
</dbReference>
<dbReference type="SUPFAM" id="SSF51735">
    <property type="entry name" value="NAD(P)-binding Rossmann-fold domains"/>
    <property type="match status" value="1"/>
</dbReference>
<evidence type="ECO:0000313" key="3">
    <source>
        <dbReference type="EMBL" id="CAL8102491.1"/>
    </source>
</evidence>
<evidence type="ECO:0000256" key="1">
    <source>
        <dbReference type="ARBA" id="ARBA00023002"/>
    </source>
</evidence>
<keyword evidence="1" id="KW-0560">Oxidoreductase</keyword>
<keyword evidence="2" id="KW-1133">Transmembrane helix</keyword>
<dbReference type="EMBL" id="CAXLJM020000034">
    <property type="protein sequence ID" value="CAL8102491.1"/>
    <property type="molecule type" value="Genomic_DNA"/>
</dbReference>
<evidence type="ECO:0000256" key="2">
    <source>
        <dbReference type="SAM" id="Phobius"/>
    </source>
</evidence>
<reference evidence="3 4" key="1">
    <citation type="submission" date="2024-08" db="EMBL/GenBank/DDBJ databases">
        <authorList>
            <person name="Cucini C."/>
            <person name="Frati F."/>
        </authorList>
    </citation>
    <scope>NUCLEOTIDE SEQUENCE [LARGE SCALE GENOMIC DNA]</scope>
</reference>
<gene>
    <name evidence="3" type="ORF">ODALV1_LOCUS11158</name>
</gene>
<evidence type="ECO:0008006" key="5">
    <source>
        <dbReference type="Google" id="ProtNLM"/>
    </source>
</evidence>
<feature type="transmembrane region" description="Helical" evidence="2">
    <location>
        <begin position="20"/>
        <end position="40"/>
    </location>
</feature>
<keyword evidence="2" id="KW-0472">Membrane</keyword>
<proteinExistence type="predicted"/>
<organism evidence="3 4">
    <name type="scientific">Orchesella dallaii</name>
    <dbReference type="NCBI Taxonomy" id="48710"/>
    <lineage>
        <taxon>Eukaryota</taxon>
        <taxon>Metazoa</taxon>
        <taxon>Ecdysozoa</taxon>
        <taxon>Arthropoda</taxon>
        <taxon>Hexapoda</taxon>
        <taxon>Collembola</taxon>
        <taxon>Entomobryomorpha</taxon>
        <taxon>Entomobryoidea</taxon>
        <taxon>Orchesellidae</taxon>
        <taxon>Orchesellinae</taxon>
        <taxon>Orchesella</taxon>
    </lineage>
</organism>
<protein>
    <recommendedName>
        <fullName evidence="5">Short-chain dehydrogenase TIC 32, chloroplastic</fullName>
    </recommendedName>
</protein>
<accession>A0ABP1QGF0</accession>
<dbReference type="Proteomes" id="UP001642540">
    <property type="component" value="Unassembled WGS sequence"/>
</dbReference>